<dbReference type="SUPFAM" id="SSF53448">
    <property type="entry name" value="Nucleotide-diphospho-sugar transferases"/>
    <property type="match status" value="1"/>
</dbReference>
<dbReference type="InterPro" id="IPR029044">
    <property type="entry name" value="Nucleotide-diphossugar_trans"/>
</dbReference>
<feature type="domain" description="Nucleotidyl transferase" evidence="5">
    <location>
        <begin position="30"/>
        <end position="255"/>
    </location>
</feature>
<reference evidence="6 7" key="1">
    <citation type="journal article" date="2019" name="PLoS ONE">
        <title>Comparative genome analysis indicates high evolutionary potential of pathogenicity genes in Colletotrichum tanaceti.</title>
        <authorList>
            <person name="Lelwala R.V."/>
            <person name="Korhonen P.K."/>
            <person name="Young N.D."/>
            <person name="Scott J.B."/>
            <person name="Ades P.A."/>
            <person name="Gasser R.B."/>
            <person name="Taylor P.W.J."/>
        </authorList>
    </citation>
    <scope>NUCLEOTIDE SEQUENCE [LARGE SCALE GENOMIC DNA]</scope>
    <source>
        <strain evidence="6">BRIP57314</strain>
    </source>
</reference>
<comment type="caution">
    <text evidence="6">The sequence shown here is derived from an EMBL/GenBank/DDBJ whole genome shotgun (WGS) entry which is preliminary data.</text>
</comment>
<dbReference type="InterPro" id="IPR005835">
    <property type="entry name" value="NTP_transferase_dom"/>
</dbReference>
<evidence type="ECO:0000259" key="5">
    <source>
        <dbReference type="Pfam" id="PF00483"/>
    </source>
</evidence>
<feature type="compositionally biased region" description="Polar residues" evidence="4">
    <location>
        <begin position="778"/>
        <end position="791"/>
    </location>
</feature>
<dbReference type="AlphaFoldDB" id="A0A4U6XW88"/>
<dbReference type="OrthoDB" id="10259470at2759"/>
<sequence length="820" mass="91636">MAPLTKAAANGVAAASAANGEVDHEPINVIIPIGGIGSRFAKEGYRYPKPLINIVGRPMLLWLIDNLSLKPGDTLWMAINEEVDDEFRIGQLVSKTFSKIDFRLLRLRHQTKGASETANQEERIADRPSPLQLYIVTQSMTKKHLERKTVSLDCDTIYWADVLQDIRNMPKGHGGCFYFTDVGDKPIFSYIKTEPTKDGLERIVDIQEKKAISNKANTGAYVFPSAGQLKSWAAENLDMKRPDGSEVGEYYTSQMIALMIQNGVPYLGMPVSTKDFSVVGTPEQLKDLLKLLKTDTSNLPIKLKKRRFCFDLDMTLVGVPAVAGDYSTCPPIEKNIRLVQQLYNAGHYIIIQTARRMRTHHGNLGSVLADVGPVTFAQLAKYEIPYHDIHFGKPYADVYVDDLAVNANLDTMREIGWLLDEHDPAALIGPDAGTAEEAKKAGMIAARDFNTIQIIGDKVIKSSKSENILGELFFYSHMPTEIAHIFPTVYNVDYIPDTTTYNITMENRRGLTFSHLLVGRSITKGRLISLLKALHSVHTTASTDKATLNISSALEKKFEEHSLARANHRVNIYANYGSKLRSRYYQHQEKYDALGPLAASLFARINEFLDTYEAEEKGVHAQVIHGDPVFSNAILSKDEKLVSFIDVRCQLENTLTPEGDIHYDLGKVLQSLCGYDHILFMSANNHDLRGALDVDQPLLDEADSDLLEDLQEYFFTFLEETYSVRLHRKTLFRITASLFFSLIPLHRPELGAVFLRMCKETLDKASNINYGPGARSTAGVTLSRRASSNLGSDEKAREMPIVPAKEKNLSIPNVVVTTKQ</sequence>
<dbReference type="Gene3D" id="3.90.550.10">
    <property type="entry name" value="Spore Coat Polysaccharide Biosynthesis Protein SpsA, Chain A"/>
    <property type="match status" value="1"/>
</dbReference>
<dbReference type="Pfam" id="PF00483">
    <property type="entry name" value="NTP_transferase"/>
    <property type="match status" value="1"/>
</dbReference>
<dbReference type="InterPro" id="IPR011009">
    <property type="entry name" value="Kinase-like_dom_sf"/>
</dbReference>
<keyword evidence="7" id="KW-1185">Reference proteome</keyword>
<accession>A0A4U6XW88</accession>
<dbReference type="SUPFAM" id="SSF56784">
    <property type="entry name" value="HAD-like"/>
    <property type="match status" value="1"/>
</dbReference>
<evidence type="ECO:0000256" key="4">
    <source>
        <dbReference type="SAM" id="MobiDB-lite"/>
    </source>
</evidence>
<name>A0A4U6XW88_9PEZI</name>
<evidence type="ECO:0000313" key="6">
    <source>
        <dbReference type="EMBL" id="TKW60264.1"/>
    </source>
</evidence>
<dbReference type="SUPFAM" id="SSF56112">
    <property type="entry name" value="Protein kinase-like (PK-like)"/>
    <property type="match status" value="1"/>
</dbReference>
<dbReference type="InterPro" id="IPR036412">
    <property type="entry name" value="HAD-like_sf"/>
</dbReference>
<evidence type="ECO:0000256" key="1">
    <source>
        <dbReference type="ARBA" id="ARBA00018601"/>
    </source>
</evidence>
<evidence type="ECO:0000256" key="3">
    <source>
        <dbReference type="ARBA" id="ARBA00031190"/>
    </source>
</evidence>
<protein>
    <recommendedName>
        <fullName evidence="1">Mannose-1-phosphate guanyltransferase</fullName>
    </recommendedName>
    <alternativeName>
        <fullName evidence="3">GDP-mannose pyrophosphorylase</fullName>
    </alternativeName>
    <alternativeName>
        <fullName evidence="2">GTP-mannose-1-phosphate guanylyltransferase</fullName>
    </alternativeName>
</protein>
<dbReference type="InterPro" id="IPR023214">
    <property type="entry name" value="HAD_sf"/>
</dbReference>
<evidence type="ECO:0000256" key="2">
    <source>
        <dbReference type="ARBA" id="ARBA00030179"/>
    </source>
</evidence>
<dbReference type="EMBL" id="PJEX01000001">
    <property type="protein sequence ID" value="TKW60264.1"/>
    <property type="molecule type" value="Genomic_DNA"/>
</dbReference>
<dbReference type="Gene3D" id="3.40.50.1000">
    <property type="entry name" value="HAD superfamily/HAD-like"/>
    <property type="match status" value="1"/>
</dbReference>
<feature type="region of interest" description="Disordered" evidence="4">
    <location>
        <begin position="776"/>
        <end position="797"/>
    </location>
</feature>
<gene>
    <name evidence="6" type="ORF">CTA1_4711</name>
</gene>
<dbReference type="Proteomes" id="UP000310108">
    <property type="component" value="Unassembled WGS sequence"/>
</dbReference>
<organism evidence="6 7">
    <name type="scientific">Colletotrichum tanaceti</name>
    <dbReference type="NCBI Taxonomy" id="1306861"/>
    <lineage>
        <taxon>Eukaryota</taxon>
        <taxon>Fungi</taxon>
        <taxon>Dikarya</taxon>
        <taxon>Ascomycota</taxon>
        <taxon>Pezizomycotina</taxon>
        <taxon>Sordariomycetes</taxon>
        <taxon>Hypocreomycetidae</taxon>
        <taxon>Glomerellales</taxon>
        <taxon>Glomerellaceae</taxon>
        <taxon>Colletotrichum</taxon>
        <taxon>Colletotrichum destructivum species complex</taxon>
    </lineage>
</organism>
<evidence type="ECO:0000313" key="7">
    <source>
        <dbReference type="Proteomes" id="UP000310108"/>
    </source>
</evidence>
<dbReference type="STRING" id="1306861.A0A4U6XW88"/>
<proteinExistence type="predicted"/>